<dbReference type="GO" id="GO:0000287">
    <property type="term" value="F:magnesium ion binding"/>
    <property type="evidence" value="ECO:0007669"/>
    <property type="project" value="UniProtKB-UniRule"/>
</dbReference>
<dbReference type="InterPro" id="IPR024052">
    <property type="entry name" value="Phosphopentomutase_DeoB_cap_sf"/>
</dbReference>
<accession>A0A0X8VCA7</accession>
<comment type="function">
    <text evidence="6">Isomerase that catalyzes the conversion of deoxy-ribose 1-phosphate (dRib-1-P) and ribose 1-phosphate (Rib-1-P) to deoxy-ribose 5-phosphate (dRib-5-P) and ribose 5-phosphate (Rib-5-P), respectively.</text>
</comment>
<feature type="binding site" evidence="6">
    <location>
        <position position="326"/>
    </location>
    <ligand>
        <name>Mn(2+)</name>
        <dbReference type="ChEBI" id="CHEBI:29035"/>
        <label>1</label>
    </ligand>
</feature>
<feature type="binding site" evidence="6">
    <location>
        <position position="290"/>
    </location>
    <ligand>
        <name>Mn(2+)</name>
        <dbReference type="ChEBI" id="CHEBI:29035"/>
        <label>2</label>
    </ligand>
</feature>
<dbReference type="KEGG" id="cpro:CPRO_06670"/>
<feature type="binding site" evidence="6">
    <location>
        <position position="338"/>
    </location>
    <ligand>
        <name>Mn(2+)</name>
        <dbReference type="ChEBI" id="CHEBI:29035"/>
        <label>2</label>
    </ligand>
</feature>
<reference evidence="11" key="2">
    <citation type="submission" date="2016-01" db="EMBL/GenBank/DDBJ databases">
        <authorList>
            <person name="Poehlein A."/>
            <person name="Schlien K."/>
            <person name="Gottschalk G."/>
            <person name="Buckel W."/>
            <person name="Daniel R."/>
        </authorList>
    </citation>
    <scope>NUCLEOTIDE SEQUENCE [LARGE SCALE GENOMIC DNA]</scope>
    <source>
        <strain evidence="11">X2</strain>
    </source>
</reference>
<evidence type="ECO:0000256" key="4">
    <source>
        <dbReference type="ARBA" id="ARBA00023211"/>
    </source>
</evidence>
<comment type="similarity">
    <text evidence="1 6">Belongs to the phosphopentomutase family.</text>
</comment>
<dbReference type="FunFam" id="3.30.70.1250:FF:000001">
    <property type="entry name" value="Phosphopentomutase"/>
    <property type="match status" value="1"/>
</dbReference>
<dbReference type="PIRSF" id="PIRSF001491">
    <property type="entry name" value="Ppentomutase"/>
    <property type="match status" value="1"/>
</dbReference>
<feature type="binding site" evidence="6">
    <location>
        <position position="10"/>
    </location>
    <ligand>
        <name>Mn(2+)</name>
        <dbReference type="ChEBI" id="CHEBI:29035"/>
        <label>1</label>
    </ligand>
</feature>
<dbReference type="GO" id="GO:0006018">
    <property type="term" value="P:2-deoxyribose 1-phosphate catabolic process"/>
    <property type="evidence" value="ECO:0007669"/>
    <property type="project" value="UniProtKB-UniRule"/>
</dbReference>
<keyword evidence="11" id="KW-1185">Reference proteome</keyword>
<keyword evidence="2 6" id="KW-0963">Cytoplasm</keyword>
<evidence type="ECO:0000256" key="3">
    <source>
        <dbReference type="ARBA" id="ARBA00022723"/>
    </source>
</evidence>
<comment type="cofactor">
    <cofactor evidence="6">
        <name>Mn(2+)</name>
        <dbReference type="ChEBI" id="CHEBI:29035"/>
    </cofactor>
    <text evidence="6">Binds 2 manganese ions.</text>
</comment>
<evidence type="ECO:0000259" key="8">
    <source>
        <dbReference type="Pfam" id="PF01676"/>
    </source>
</evidence>
<feature type="binding site" evidence="6">
    <location>
        <position position="327"/>
    </location>
    <ligand>
        <name>Mn(2+)</name>
        <dbReference type="ChEBI" id="CHEBI:29035"/>
        <label>1</label>
    </ligand>
</feature>
<dbReference type="Gene3D" id="3.30.70.1250">
    <property type="entry name" value="Phosphopentomutase"/>
    <property type="match status" value="1"/>
</dbReference>
<dbReference type="SUPFAM" id="SSF53649">
    <property type="entry name" value="Alkaline phosphatase-like"/>
    <property type="match status" value="1"/>
</dbReference>
<dbReference type="GO" id="GO:0030145">
    <property type="term" value="F:manganese ion binding"/>
    <property type="evidence" value="ECO:0007669"/>
    <property type="project" value="UniProtKB-UniRule"/>
</dbReference>
<proteinExistence type="inferred from homology"/>
<dbReference type="EMBL" id="FQUA01000002">
    <property type="protein sequence ID" value="SHE46184.1"/>
    <property type="molecule type" value="Genomic_DNA"/>
</dbReference>
<dbReference type="EC" id="5.4.2.7" evidence="6 7"/>
<dbReference type="InterPro" id="IPR010045">
    <property type="entry name" value="DeoB"/>
</dbReference>
<dbReference type="Gene3D" id="3.40.720.10">
    <property type="entry name" value="Alkaline Phosphatase, subunit A"/>
    <property type="match status" value="1"/>
</dbReference>
<dbReference type="NCBIfam" id="NF003766">
    <property type="entry name" value="PRK05362.1"/>
    <property type="match status" value="1"/>
</dbReference>
<evidence type="ECO:0000313" key="9">
    <source>
        <dbReference type="EMBL" id="AMJ40269.1"/>
    </source>
</evidence>
<evidence type="ECO:0000256" key="1">
    <source>
        <dbReference type="ARBA" id="ARBA00010373"/>
    </source>
</evidence>
<keyword evidence="5 6" id="KW-0413">Isomerase</keyword>
<dbReference type="GO" id="GO:0006015">
    <property type="term" value="P:5-phosphoribose 1-diphosphate biosynthetic process"/>
    <property type="evidence" value="ECO:0007669"/>
    <property type="project" value="UniProtKB-UniPathway"/>
</dbReference>
<evidence type="ECO:0000313" key="12">
    <source>
        <dbReference type="Proteomes" id="UP000184204"/>
    </source>
</evidence>
<dbReference type="InterPro" id="IPR006124">
    <property type="entry name" value="Metalloenzyme"/>
</dbReference>
<dbReference type="HAMAP" id="MF_00740">
    <property type="entry name" value="Phosphopentomut"/>
    <property type="match status" value="1"/>
</dbReference>
<comment type="pathway">
    <text evidence="6">Carbohydrate degradation; 2-deoxy-D-ribose 1-phosphate degradation; D-glyceraldehyde 3-phosphate and acetaldehyde from 2-deoxy-alpha-D-ribose 1-phosphate: step 1/2.</text>
</comment>
<evidence type="ECO:0000256" key="6">
    <source>
        <dbReference type="HAMAP-Rule" id="MF_00740"/>
    </source>
</evidence>
<dbReference type="SUPFAM" id="SSF143856">
    <property type="entry name" value="DeoB insert domain-like"/>
    <property type="match status" value="1"/>
</dbReference>
<dbReference type="GO" id="GO:0043094">
    <property type="term" value="P:metabolic compound salvage"/>
    <property type="evidence" value="ECO:0007669"/>
    <property type="project" value="UniProtKB-UniRule"/>
</dbReference>
<feature type="domain" description="Metalloenzyme" evidence="8">
    <location>
        <begin position="2"/>
        <end position="378"/>
    </location>
</feature>
<comment type="catalytic activity">
    <reaction evidence="6">
        <text>2-deoxy-alpha-D-ribose 1-phosphate = 2-deoxy-D-ribose 5-phosphate</text>
        <dbReference type="Rhea" id="RHEA:27658"/>
        <dbReference type="ChEBI" id="CHEBI:57259"/>
        <dbReference type="ChEBI" id="CHEBI:62877"/>
        <dbReference type="EC" id="5.4.2.7"/>
    </reaction>
</comment>
<dbReference type="NCBIfam" id="TIGR01696">
    <property type="entry name" value="deoB"/>
    <property type="match status" value="1"/>
</dbReference>
<evidence type="ECO:0000313" key="11">
    <source>
        <dbReference type="Proteomes" id="UP000068026"/>
    </source>
</evidence>
<dbReference type="OrthoDB" id="9769930at2"/>
<evidence type="ECO:0000313" key="10">
    <source>
        <dbReference type="EMBL" id="SHE46184.1"/>
    </source>
</evidence>
<keyword evidence="4 6" id="KW-0464">Manganese</keyword>
<dbReference type="InterPro" id="IPR017850">
    <property type="entry name" value="Alkaline_phosphatase_core_sf"/>
</dbReference>
<comment type="catalytic activity">
    <reaction evidence="6">
        <text>alpha-D-ribose 1-phosphate = D-ribose 5-phosphate</text>
        <dbReference type="Rhea" id="RHEA:18793"/>
        <dbReference type="ChEBI" id="CHEBI:57720"/>
        <dbReference type="ChEBI" id="CHEBI:78346"/>
        <dbReference type="EC" id="5.4.2.7"/>
    </reaction>
</comment>
<evidence type="ECO:0000256" key="2">
    <source>
        <dbReference type="ARBA" id="ARBA00022490"/>
    </source>
</evidence>
<feature type="binding site" evidence="6">
    <location>
        <position position="285"/>
    </location>
    <ligand>
        <name>Mn(2+)</name>
        <dbReference type="ChEBI" id="CHEBI:29035"/>
        <label>2</label>
    </ligand>
</feature>
<dbReference type="PANTHER" id="PTHR21110:SF0">
    <property type="entry name" value="PHOSPHOPENTOMUTASE"/>
    <property type="match status" value="1"/>
</dbReference>
<comment type="subcellular location">
    <subcellularLocation>
        <location evidence="6">Cytoplasm</location>
    </subcellularLocation>
</comment>
<dbReference type="CDD" id="cd16009">
    <property type="entry name" value="PPM"/>
    <property type="match status" value="1"/>
</dbReference>
<dbReference type="Pfam" id="PF01676">
    <property type="entry name" value="Metalloenzyme"/>
    <property type="match status" value="1"/>
</dbReference>
<protein>
    <recommendedName>
        <fullName evidence="6 7">Phosphopentomutase</fullName>
        <ecNumber evidence="6 7">5.4.2.7</ecNumber>
    </recommendedName>
    <alternativeName>
        <fullName evidence="6">Phosphodeoxyribomutase</fullName>
    </alternativeName>
</protein>
<reference evidence="10" key="4">
    <citation type="submission" date="2016-11" db="EMBL/GenBank/DDBJ databases">
        <authorList>
            <person name="Varghese N."/>
            <person name="Submissions S."/>
        </authorList>
    </citation>
    <scope>NUCLEOTIDE SEQUENCE</scope>
    <source>
        <strain evidence="10">DSM 1682</strain>
    </source>
</reference>
<name>A0A0X8VCA7_ANAPI</name>
<dbReference type="RefSeq" id="WP_066047818.1">
    <property type="nucleotide sequence ID" value="NZ_CP014223.1"/>
</dbReference>
<dbReference type="Proteomes" id="UP000184204">
    <property type="component" value="Unassembled WGS sequence"/>
</dbReference>
<reference evidence="9 11" key="1">
    <citation type="journal article" date="2016" name="Genome Announc.">
        <title>Complete Genome Sequence of the Amino Acid-Fermenting Clostridium propionicum X2 (DSM 1682).</title>
        <authorList>
            <person name="Poehlein A."/>
            <person name="Schlien K."/>
            <person name="Chowdhury N.P."/>
            <person name="Gottschalk G."/>
            <person name="Buckel W."/>
            <person name="Daniel R."/>
        </authorList>
    </citation>
    <scope>NUCLEOTIDE SEQUENCE [LARGE SCALE GENOMIC DNA]</scope>
    <source>
        <strain evidence="9 11">X2</strain>
    </source>
</reference>
<dbReference type="GO" id="GO:0005829">
    <property type="term" value="C:cytosol"/>
    <property type="evidence" value="ECO:0007669"/>
    <property type="project" value="TreeGrafter"/>
</dbReference>
<dbReference type="Proteomes" id="UP000068026">
    <property type="component" value="Chromosome"/>
</dbReference>
<reference evidence="12" key="3">
    <citation type="submission" date="2016-11" db="EMBL/GenBank/DDBJ databases">
        <authorList>
            <person name="Jaros S."/>
            <person name="Januszkiewicz K."/>
            <person name="Wedrychowicz H."/>
        </authorList>
    </citation>
    <scope>NUCLEOTIDE SEQUENCE [LARGE SCALE GENOMIC DNA]</scope>
    <source>
        <strain evidence="12">DSM 1682</strain>
    </source>
</reference>
<dbReference type="PANTHER" id="PTHR21110">
    <property type="entry name" value="PHOSPHOPENTOMUTASE"/>
    <property type="match status" value="1"/>
</dbReference>
<dbReference type="GO" id="GO:0008973">
    <property type="term" value="F:phosphopentomutase activity"/>
    <property type="evidence" value="ECO:0007669"/>
    <property type="project" value="UniProtKB-UniRule"/>
</dbReference>
<dbReference type="AlphaFoldDB" id="A0A0X8VCA7"/>
<gene>
    <name evidence="6 9" type="primary">deoB</name>
    <name evidence="9" type="ORF">CPRO_06670</name>
    <name evidence="10" type="ORF">SAMN02745151_00810</name>
</gene>
<organism evidence="10 12">
    <name type="scientific">Anaerotignum propionicum DSM 1682</name>
    <dbReference type="NCBI Taxonomy" id="991789"/>
    <lineage>
        <taxon>Bacteria</taxon>
        <taxon>Bacillati</taxon>
        <taxon>Bacillota</taxon>
        <taxon>Clostridia</taxon>
        <taxon>Lachnospirales</taxon>
        <taxon>Anaerotignaceae</taxon>
        <taxon>Anaerotignum</taxon>
    </lineage>
</organism>
<sequence length="392" mass="42948">MKRAIIVVLDSVGIGELPDAKDFGDVGSNTLVNIKKVRPQTELKNMSALGLGNIQGEDIYLLGKTDAPQGAFGKMAEKSIGKDTTTGHWEMAGIITAKPFPTFTKTGFPKEVMDAFEQAIGTKTLGNIAASGTQIIQDLGAEHVKTGYPIVYTSADSVFQIAAHEAVISIEKLYEMCQKAREILTGEYGVARVIARPFVGENGNYTRTKNRRDFSLPPTGTTILDLAKEKGLNVTAVGKIEDIFEHRGITRADHTTNNNEGIEKTIFYAKEEFEGILFTNLVDTDMIYGHRNDVEGYAGALEYFDSKLPEIIAQMKDEDILFITADHGCDPTTPSTDHSREYVPLLVYGKKVKAGVDLGVRKSFADLGQTISDYLGLNARFEAESFLNEILM</sequence>
<evidence type="ECO:0000256" key="7">
    <source>
        <dbReference type="NCBIfam" id="TIGR01696"/>
    </source>
</evidence>
<dbReference type="GO" id="GO:0009117">
    <property type="term" value="P:nucleotide metabolic process"/>
    <property type="evidence" value="ECO:0007669"/>
    <property type="project" value="UniProtKB-UniRule"/>
</dbReference>
<keyword evidence="3 6" id="KW-0479">Metal-binding</keyword>
<evidence type="ECO:0000256" key="5">
    <source>
        <dbReference type="ARBA" id="ARBA00023235"/>
    </source>
</evidence>
<dbReference type="EMBL" id="CP014223">
    <property type="protein sequence ID" value="AMJ40269.1"/>
    <property type="molecule type" value="Genomic_DNA"/>
</dbReference>